<dbReference type="InterPro" id="IPR000014">
    <property type="entry name" value="PAS"/>
</dbReference>
<reference evidence="4 5" key="1">
    <citation type="submission" date="2019-10" db="EMBL/GenBank/DDBJ databases">
        <title>A soil myxobacterium in the family Polyangiaceae.</title>
        <authorList>
            <person name="Li Y."/>
            <person name="Wang J."/>
        </authorList>
    </citation>
    <scope>NUCLEOTIDE SEQUENCE [LARGE SCALE GENOMIC DNA]</scope>
    <source>
        <strain evidence="4 5">DSM 14734</strain>
    </source>
</reference>
<dbReference type="InterPro" id="IPR013656">
    <property type="entry name" value="PAS_4"/>
</dbReference>
<evidence type="ECO:0000313" key="4">
    <source>
        <dbReference type="EMBL" id="MRG95419.1"/>
    </source>
</evidence>
<keyword evidence="1" id="KW-0597">Phosphoprotein</keyword>
<dbReference type="Gene3D" id="3.30.750.24">
    <property type="entry name" value="STAS domain"/>
    <property type="match status" value="1"/>
</dbReference>
<evidence type="ECO:0000259" key="2">
    <source>
        <dbReference type="PROSITE" id="PS50112"/>
    </source>
</evidence>
<dbReference type="Gene3D" id="3.30.450.20">
    <property type="entry name" value="PAS domain"/>
    <property type="match status" value="2"/>
</dbReference>
<dbReference type="PANTHER" id="PTHR33745:SF3">
    <property type="entry name" value="RSBT CO-ANTAGONIST PROTEIN RSBRC"/>
    <property type="match status" value="1"/>
</dbReference>
<proteinExistence type="predicted"/>
<dbReference type="CDD" id="cd07041">
    <property type="entry name" value="STAS_RsbR_RsbS_like"/>
    <property type="match status" value="1"/>
</dbReference>
<name>A0A6N7PU23_9BACT</name>
<dbReference type="PANTHER" id="PTHR33745">
    <property type="entry name" value="RSBT ANTAGONIST PROTEIN RSBS-RELATED"/>
    <property type="match status" value="1"/>
</dbReference>
<evidence type="ECO:0000256" key="1">
    <source>
        <dbReference type="ARBA" id="ARBA00022553"/>
    </source>
</evidence>
<dbReference type="PROSITE" id="PS50112">
    <property type="entry name" value="PAS"/>
    <property type="match status" value="1"/>
</dbReference>
<dbReference type="EMBL" id="WJIE01000007">
    <property type="protein sequence ID" value="MRG95419.1"/>
    <property type="molecule type" value="Genomic_DNA"/>
</dbReference>
<dbReference type="InterPro" id="IPR036513">
    <property type="entry name" value="STAS_dom_sf"/>
</dbReference>
<organism evidence="4 5">
    <name type="scientific">Polyangium spumosum</name>
    <dbReference type="NCBI Taxonomy" id="889282"/>
    <lineage>
        <taxon>Bacteria</taxon>
        <taxon>Pseudomonadati</taxon>
        <taxon>Myxococcota</taxon>
        <taxon>Polyangia</taxon>
        <taxon>Polyangiales</taxon>
        <taxon>Polyangiaceae</taxon>
        <taxon>Polyangium</taxon>
    </lineage>
</organism>
<dbReference type="SUPFAM" id="SSF52091">
    <property type="entry name" value="SpoIIaa-like"/>
    <property type="match status" value="1"/>
</dbReference>
<dbReference type="InterPro" id="IPR035965">
    <property type="entry name" value="PAS-like_dom_sf"/>
</dbReference>
<dbReference type="OrthoDB" id="5494040at2"/>
<dbReference type="PROSITE" id="PS50801">
    <property type="entry name" value="STAS"/>
    <property type="match status" value="1"/>
</dbReference>
<dbReference type="SMART" id="SM00091">
    <property type="entry name" value="PAS"/>
    <property type="match status" value="2"/>
</dbReference>
<comment type="caution">
    <text evidence="4">The sequence shown here is derived from an EMBL/GenBank/DDBJ whole genome shotgun (WGS) entry which is preliminary data.</text>
</comment>
<evidence type="ECO:0000313" key="5">
    <source>
        <dbReference type="Proteomes" id="UP000440224"/>
    </source>
</evidence>
<protein>
    <submittedName>
        <fullName evidence="4">PAS domain-containing protein</fullName>
    </submittedName>
</protein>
<dbReference type="InterPro" id="IPR051932">
    <property type="entry name" value="Bact_StressResp_Reg"/>
</dbReference>
<gene>
    <name evidence="4" type="ORF">GF068_26385</name>
</gene>
<dbReference type="CDD" id="cd00130">
    <property type="entry name" value="PAS"/>
    <property type="match status" value="1"/>
</dbReference>
<sequence>MSVSHLALEQECAALRERVAELEARLAERASIVGQGDRLEGVPSDQRGEARLLRAALHSLADGVVICDREGRLLHFNAAATAMFGERSSEVPPAEWAARFGIFLPDGVTAVQPNQIPLYRALHGEDLDGVELFIRSAQIPAGTYIECSARCIRDVDGAITGAVVVCRDLGERRRFEAEREQRLRAEAERVAAEQERLRMARMLETLLDHLDIVVWSTDEKGTFTFHDGRGAESAGLTRGALVGQNALELSDDEKLVRTALTGVPGHGRAEAFGVVWEHWAVPVLGQGGKVTGVIGMSLNVTEAAQARAELESKLAVIQRQQEVIFNLETPVIQVWDHVLTLPMVGVVDSKRAARVTDDLLEQVTRTQARFAILDLTGVDIVDTATAGHMLNIINAVRLLGAEGIITGIRPNVAQTMVSLGLDLSRVRTLATLRDGLSFTIRKLTEEAGAARKPTARP</sequence>
<evidence type="ECO:0000259" key="3">
    <source>
        <dbReference type="PROSITE" id="PS50801"/>
    </source>
</evidence>
<dbReference type="Proteomes" id="UP000440224">
    <property type="component" value="Unassembled WGS sequence"/>
</dbReference>
<keyword evidence="5" id="KW-1185">Reference proteome</keyword>
<accession>A0A6N7PU23</accession>
<dbReference type="Pfam" id="PF01740">
    <property type="entry name" value="STAS"/>
    <property type="match status" value="1"/>
</dbReference>
<feature type="domain" description="STAS" evidence="3">
    <location>
        <begin position="328"/>
        <end position="439"/>
    </location>
</feature>
<dbReference type="SUPFAM" id="SSF55785">
    <property type="entry name" value="PYP-like sensor domain (PAS domain)"/>
    <property type="match status" value="2"/>
</dbReference>
<feature type="domain" description="PAS" evidence="2">
    <location>
        <begin position="49"/>
        <end position="125"/>
    </location>
</feature>
<dbReference type="InterPro" id="IPR002645">
    <property type="entry name" value="STAS_dom"/>
</dbReference>
<dbReference type="AlphaFoldDB" id="A0A6N7PU23"/>
<dbReference type="Pfam" id="PF08448">
    <property type="entry name" value="PAS_4"/>
    <property type="match status" value="1"/>
</dbReference>